<dbReference type="InterPro" id="IPR057670">
    <property type="entry name" value="SH3_retrovirus"/>
</dbReference>
<name>A0A438HGN6_VITVI</name>
<organism evidence="2 3">
    <name type="scientific">Vitis vinifera</name>
    <name type="common">Grape</name>
    <dbReference type="NCBI Taxonomy" id="29760"/>
    <lineage>
        <taxon>Eukaryota</taxon>
        <taxon>Viridiplantae</taxon>
        <taxon>Streptophyta</taxon>
        <taxon>Embryophyta</taxon>
        <taxon>Tracheophyta</taxon>
        <taxon>Spermatophyta</taxon>
        <taxon>Magnoliopsida</taxon>
        <taxon>eudicotyledons</taxon>
        <taxon>Gunneridae</taxon>
        <taxon>Pentapetalae</taxon>
        <taxon>rosids</taxon>
        <taxon>Vitales</taxon>
        <taxon>Vitaceae</taxon>
        <taxon>Viteae</taxon>
        <taxon>Vitis</taxon>
    </lineage>
</organism>
<dbReference type="EMBL" id="QGNW01000225">
    <property type="protein sequence ID" value="RVW83632.1"/>
    <property type="molecule type" value="Genomic_DNA"/>
</dbReference>
<gene>
    <name evidence="2" type="ORF">CK203_039264</name>
</gene>
<dbReference type="Pfam" id="PF25597">
    <property type="entry name" value="SH3_retrovirus"/>
    <property type="match status" value="1"/>
</dbReference>
<sequence length="154" mass="17201">MPSRVLKFDTPCQTLSKNFPLNRIIADIPLKVFGCSAYVHLPPHHQSKHDPKSVKCIFIGYSSYQKGGDLVNQQAEYQFWDVPVPDFGVPEPNFPLPPVPYQTDDPKSNPTGVTQGNIDSPIITDDITLWMISIGPIEREQDLVLSIPSKICVL</sequence>
<dbReference type="AlphaFoldDB" id="A0A438HGN6"/>
<evidence type="ECO:0000313" key="2">
    <source>
        <dbReference type="EMBL" id="RVW83632.1"/>
    </source>
</evidence>
<proteinExistence type="predicted"/>
<feature type="domain" description="Retroviral polymerase SH3-like" evidence="1">
    <location>
        <begin position="35"/>
        <end position="71"/>
    </location>
</feature>
<comment type="caution">
    <text evidence="2">The sequence shown here is derived from an EMBL/GenBank/DDBJ whole genome shotgun (WGS) entry which is preliminary data.</text>
</comment>
<evidence type="ECO:0000313" key="3">
    <source>
        <dbReference type="Proteomes" id="UP000288805"/>
    </source>
</evidence>
<dbReference type="Proteomes" id="UP000288805">
    <property type="component" value="Unassembled WGS sequence"/>
</dbReference>
<evidence type="ECO:0000259" key="1">
    <source>
        <dbReference type="Pfam" id="PF25597"/>
    </source>
</evidence>
<protein>
    <recommendedName>
        <fullName evidence="1">Retroviral polymerase SH3-like domain-containing protein</fullName>
    </recommendedName>
</protein>
<reference evidence="2 3" key="1">
    <citation type="journal article" date="2018" name="PLoS Genet.">
        <title>Population sequencing reveals clonal diversity and ancestral inbreeding in the grapevine cultivar Chardonnay.</title>
        <authorList>
            <person name="Roach M.J."/>
            <person name="Johnson D.L."/>
            <person name="Bohlmann J."/>
            <person name="van Vuuren H.J."/>
            <person name="Jones S.J."/>
            <person name="Pretorius I.S."/>
            <person name="Schmidt S.A."/>
            <person name="Borneman A.R."/>
        </authorList>
    </citation>
    <scope>NUCLEOTIDE SEQUENCE [LARGE SCALE GENOMIC DNA]</scope>
    <source>
        <strain evidence="3">cv. Chardonnay</strain>
        <tissue evidence="2">Leaf</tissue>
    </source>
</reference>
<accession>A0A438HGN6</accession>